<feature type="domain" description="Winged helix DNA-binding" evidence="1">
    <location>
        <begin position="13"/>
        <end position="92"/>
    </location>
</feature>
<sequence length="94" mass="10599">MFKELDPLLHSELRLAVMSILLSVDEADFVYLKEQTKATSGNLSVQIDKLNEAGYIEVERGFAGKRTRTVCKITPVGVKAFEDYVESLKSYLKL</sequence>
<dbReference type="InterPro" id="IPR036390">
    <property type="entry name" value="WH_DNA-bd_sf"/>
</dbReference>
<accession>A0A644WLN8</accession>
<dbReference type="PANTHER" id="PTHR37318:SF1">
    <property type="entry name" value="BSL7504 PROTEIN"/>
    <property type="match status" value="1"/>
</dbReference>
<protein>
    <recommendedName>
        <fullName evidence="1">Winged helix DNA-binding domain-containing protein</fullName>
    </recommendedName>
</protein>
<dbReference type="EMBL" id="VSSQ01001071">
    <property type="protein sequence ID" value="MPM04796.1"/>
    <property type="molecule type" value="Genomic_DNA"/>
</dbReference>
<dbReference type="SUPFAM" id="SSF46785">
    <property type="entry name" value="Winged helix' DNA-binding domain"/>
    <property type="match status" value="1"/>
</dbReference>
<organism evidence="2">
    <name type="scientific">bioreactor metagenome</name>
    <dbReference type="NCBI Taxonomy" id="1076179"/>
    <lineage>
        <taxon>unclassified sequences</taxon>
        <taxon>metagenomes</taxon>
        <taxon>ecological metagenomes</taxon>
    </lineage>
</organism>
<name>A0A644WLN8_9ZZZZ</name>
<dbReference type="InterPro" id="IPR027395">
    <property type="entry name" value="WH_DNA-bd_dom"/>
</dbReference>
<evidence type="ECO:0000259" key="1">
    <source>
        <dbReference type="Pfam" id="PF13601"/>
    </source>
</evidence>
<dbReference type="Gene3D" id="1.10.10.10">
    <property type="entry name" value="Winged helix-like DNA-binding domain superfamily/Winged helix DNA-binding domain"/>
    <property type="match status" value="1"/>
</dbReference>
<evidence type="ECO:0000313" key="2">
    <source>
        <dbReference type="EMBL" id="MPM04796.1"/>
    </source>
</evidence>
<dbReference type="InterPro" id="IPR036388">
    <property type="entry name" value="WH-like_DNA-bd_sf"/>
</dbReference>
<reference evidence="2" key="1">
    <citation type="submission" date="2019-08" db="EMBL/GenBank/DDBJ databases">
        <authorList>
            <person name="Kucharzyk K."/>
            <person name="Murdoch R.W."/>
            <person name="Higgins S."/>
            <person name="Loffler F."/>
        </authorList>
    </citation>
    <scope>NUCLEOTIDE SEQUENCE</scope>
</reference>
<comment type="caution">
    <text evidence="2">The sequence shown here is derived from an EMBL/GenBank/DDBJ whole genome shotgun (WGS) entry which is preliminary data.</text>
</comment>
<dbReference type="Pfam" id="PF13601">
    <property type="entry name" value="HTH_34"/>
    <property type="match status" value="1"/>
</dbReference>
<dbReference type="PANTHER" id="PTHR37318">
    <property type="entry name" value="BSL7504 PROTEIN"/>
    <property type="match status" value="1"/>
</dbReference>
<dbReference type="AlphaFoldDB" id="A0A644WLN8"/>
<gene>
    <name evidence="2" type="ORF">SDC9_51076</name>
</gene>
<proteinExistence type="predicted"/>